<comment type="caution">
    <text evidence="1">The sequence shown here is derived from an EMBL/GenBank/DDBJ whole genome shotgun (WGS) entry which is preliminary data.</text>
</comment>
<dbReference type="InterPro" id="IPR011042">
    <property type="entry name" value="6-blade_b-propeller_TolB-like"/>
</dbReference>
<evidence type="ECO:0000313" key="1">
    <source>
        <dbReference type="EMBL" id="MBB3131517.1"/>
    </source>
</evidence>
<accession>A0A839U3S8</accession>
<dbReference type="Gene3D" id="2.120.10.30">
    <property type="entry name" value="TolB, C-terminal domain"/>
    <property type="match status" value="1"/>
</dbReference>
<name>A0A839U3S8_9BACL</name>
<gene>
    <name evidence="1" type="ORF">FHS19_006240</name>
</gene>
<evidence type="ECO:0000313" key="2">
    <source>
        <dbReference type="Proteomes" id="UP000517523"/>
    </source>
</evidence>
<dbReference type="SUPFAM" id="SSF50952">
    <property type="entry name" value="Soluble quinoprotein glucose dehydrogenase"/>
    <property type="match status" value="1"/>
</dbReference>
<dbReference type="RefSeq" id="WP_183586556.1">
    <property type="nucleotide sequence ID" value="NZ_JACHXJ010000007.1"/>
</dbReference>
<dbReference type="PANTHER" id="PTHR33546">
    <property type="entry name" value="LARGE, MULTIFUNCTIONAL SECRETED PROTEIN-RELATED"/>
    <property type="match status" value="1"/>
</dbReference>
<organism evidence="1 2">
    <name type="scientific">Paenibacillus rhizosphaerae</name>
    <dbReference type="NCBI Taxonomy" id="297318"/>
    <lineage>
        <taxon>Bacteria</taxon>
        <taxon>Bacillati</taxon>
        <taxon>Bacillota</taxon>
        <taxon>Bacilli</taxon>
        <taxon>Bacillales</taxon>
        <taxon>Paenibacillaceae</taxon>
        <taxon>Paenibacillus</taxon>
    </lineage>
</organism>
<proteinExistence type="predicted"/>
<protein>
    <submittedName>
        <fullName evidence="1">Glucose/arabinose dehydrogenase</fullName>
    </submittedName>
</protein>
<dbReference type="Proteomes" id="UP000517523">
    <property type="component" value="Unassembled WGS sequence"/>
</dbReference>
<sequence length="577" mass="63818">MNEYIPQGMVQKQYRWEWVNYFLYRHLQENNPFPKLQAPLDELLNKQEKQLDALRKLAASLGISSPSATVNIRYNPVLECIKELHHREYELLQEYISYHDYFLPVSSNRLGIEDLMKSQLAQVNTLTALKETFGQLFKPQHETQKPDYILEKGYRLTRIATGLTFPTVMTFDPQGTVYVAEAGFAYGTEPGIGRVLRLETDGSFTEIASGFGGPVTGIAWHQGDLYVAAGNLGEKPADGCGEIIRVSPNGTRQTIVSGLRTCGDHFTGDILFGPDGKLYFSVGTATNSAVVGLDNMLILKHHPQFHDVPARDLELTGTNFISRDPLSDQPEAAVTGAYHAFGVPSKEGEIVQGRLLANGVIYRCNPDGSHLQIVADGFRNTFGLRFSPMNGKLIVTDHGADPRGSRQIRLDWDKIWEVTPGGWHGFPELFSGLPVTLPHFHAAEQAKPTFLIRNHPPLAAQPLARLQPHSASMKFDICTNAEFGSPGELFVAQFGESGFEKTEELPGFKVVSVNPETGQISDFLTNPNGESTKQGPIRPIDVKFNAEGNELYLVDFGLMGKHNPTPGTGSLWKIVKI</sequence>
<reference evidence="1 2" key="1">
    <citation type="submission" date="2020-08" db="EMBL/GenBank/DDBJ databases">
        <title>Genomic Encyclopedia of Type Strains, Phase III (KMG-III): the genomes of soil and plant-associated and newly described type strains.</title>
        <authorList>
            <person name="Whitman W."/>
        </authorList>
    </citation>
    <scope>NUCLEOTIDE SEQUENCE [LARGE SCALE GENOMIC DNA]</scope>
    <source>
        <strain evidence="1 2">CECT 5831</strain>
    </source>
</reference>
<dbReference type="EMBL" id="JACHXJ010000007">
    <property type="protein sequence ID" value="MBB3131517.1"/>
    <property type="molecule type" value="Genomic_DNA"/>
</dbReference>
<dbReference type="InterPro" id="IPR011041">
    <property type="entry name" value="Quinoprot_gluc/sorb_DH_b-prop"/>
</dbReference>
<dbReference type="PANTHER" id="PTHR33546:SF1">
    <property type="entry name" value="LARGE, MULTIFUNCTIONAL SECRETED PROTEIN"/>
    <property type="match status" value="1"/>
</dbReference>
<dbReference type="AlphaFoldDB" id="A0A839U3S8"/>